<reference evidence="1 2" key="1">
    <citation type="journal article" date="2022" name="Genome Biol. Evol.">
        <title>The Spruce Budworm Genome: Reconstructing the Evolutionary History of Antifreeze Proteins.</title>
        <authorList>
            <person name="Beliveau C."/>
            <person name="Gagne P."/>
            <person name="Picq S."/>
            <person name="Vernygora O."/>
            <person name="Keeling C.I."/>
            <person name="Pinkney K."/>
            <person name="Doucet D."/>
            <person name="Wen F."/>
            <person name="Johnston J.S."/>
            <person name="Maaroufi H."/>
            <person name="Boyle B."/>
            <person name="Laroche J."/>
            <person name="Dewar K."/>
            <person name="Juretic N."/>
            <person name="Blackburn G."/>
            <person name="Nisole A."/>
            <person name="Brunet B."/>
            <person name="Brandao M."/>
            <person name="Lumley L."/>
            <person name="Duan J."/>
            <person name="Quan G."/>
            <person name="Lucarotti C.J."/>
            <person name="Roe A.D."/>
            <person name="Sperling F.A.H."/>
            <person name="Levesque R.C."/>
            <person name="Cusson M."/>
        </authorList>
    </citation>
    <scope>NUCLEOTIDE SEQUENCE [LARGE SCALE GENOMIC DNA]</scope>
    <source>
        <strain evidence="1">Glfc:IPQL:Cfum</strain>
    </source>
</reference>
<evidence type="ECO:0000313" key="2">
    <source>
        <dbReference type="Proteomes" id="UP001064048"/>
    </source>
</evidence>
<evidence type="ECO:0000313" key="1">
    <source>
        <dbReference type="EMBL" id="KAI8422367.1"/>
    </source>
</evidence>
<proteinExistence type="predicted"/>
<gene>
    <name evidence="1" type="ORF">MSG28_006227</name>
</gene>
<organism evidence="1 2">
    <name type="scientific">Choristoneura fumiferana</name>
    <name type="common">Spruce budworm moth</name>
    <name type="synonym">Archips fumiferana</name>
    <dbReference type="NCBI Taxonomy" id="7141"/>
    <lineage>
        <taxon>Eukaryota</taxon>
        <taxon>Metazoa</taxon>
        <taxon>Ecdysozoa</taxon>
        <taxon>Arthropoda</taxon>
        <taxon>Hexapoda</taxon>
        <taxon>Insecta</taxon>
        <taxon>Pterygota</taxon>
        <taxon>Neoptera</taxon>
        <taxon>Endopterygota</taxon>
        <taxon>Lepidoptera</taxon>
        <taxon>Glossata</taxon>
        <taxon>Ditrysia</taxon>
        <taxon>Tortricoidea</taxon>
        <taxon>Tortricidae</taxon>
        <taxon>Tortricinae</taxon>
        <taxon>Choristoneura</taxon>
    </lineage>
</organism>
<comment type="caution">
    <text evidence="1">The sequence shown here is derived from an EMBL/GenBank/DDBJ whole genome shotgun (WGS) entry which is preliminary data.</text>
</comment>
<accession>A0ACC0JE36</accession>
<protein>
    <submittedName>
        <fullName evidence="1">Uncharacterized protein</fullName>
    </submittedName>
</protein>
<dbReference type="Proteomes" id="UP001064048">
    <property type="component" value="Chromosome 10"/>
</dbReference>
<keyword evidence="2" id="KW-1185">Reference proteome</keyword>
<dbReference type="EMBL" id="CM046110">
    <property type="protein sequence ID" value="KAI8422367.1"/>
    <property type="molecule type" value="Genomic_DNA"/>
</dbReference>
<sequence length="419" mass="47452">MLPLRIGGLFVLIILVSDSFGSVILPKNPTVKSFDTPRFKALNFTETAIKHGYKTEEHTVATDDGYILTLFRITKGVKCQDEKKRTPVLLMHGLLLNADCWLDAGPEAGLAYLLSDSCIDTWVGSVRGTHYSRNHINLNPDRDKEFWQFSVDEIGLFDIPALIDYVLNKTGVKQLNYIGFSQGAGTYFIMCSERPGYCDKSKVVIALAPATRHFYTKSILFRGVPQLIMHKKELLEALGVWEIFARGLPLYAFLSNACQYVQAFDFCESVLALFDAPHPGSIASKTYPSLFKHILAGTSTQNIARYGQSVMSKKFIKFNFNSSKNRRLYGGSHPPEYNLSAVSVPVVVIYGENDGIVDERDVKWMIESWFEARTSEFFEIHVRNYIRIYHELCGEENIVRKPHNLRRDSLRAKFQSASS</sequence>
<name>A0ACC0JE36_CHOFU</name>